<dbReference type="Pfam" id="PF08617">
    <property type="entry name" value="CGI-121"/>
    <property type="match status" value="1"/>
</dbReference>
<evidence type="ECO:0000313" key="9">
    <source>
        <dbReference type="EMBL" id="TQB68721.1"/>
    </source>
</evidence>
<evidence type="ECO:0000256" key="3">
    <source>
        <dbReference type="ARBA" id="ARBA00015316"/>
    </source>
</evidence>
<reference evidence="9 10" key="1">
    <citation type="submission" date="2019-06" db="EMBL/GenBank/DDBJ databases">
        <title>Wine fermentation using esterase from Monascus purpureus.</title>
        <authorList>
            <person name="Geng C."/>
            <person name="Zhang Y."/>
        </authorList>
    </citation>
    <scope>NUCLEOTIDE SEQUENCE [LARGE SCALE GENOMIC DNA]</scope>
    <source>
        <strain evidence="9">HQ1</strain>
    </source>
</reference>
<organism evidence="9 10">
    <name type="scientific">Monascus purpureus</name>
    <name type="common">Red mold</name>
    <name type="synonym">Monascus anka</name>
    <dbReference type="NCBI Taxonomy" id="5098"/>
    <lineage>
        <taxon>Eukaryota</taxon>
        <taxon>Fungi</taxon>
        <taxon>Dikarya</taxon>
        <taxon>Ascomycota</taxon>
        <taxon>Pezizomycotina</taxon>
        <taxon>Eurotiomycetes</taxon>
        <taxon>Eurotiomycetidae</taxon>
        <taxon>Eurotiales</taxon>
        <taxon>Aspergillaceae</taxon>
        <taxon>Monascus</taxon>
    </lineage>
</organism>
<comment type="subcellular location">
    <subcellularLocation>
        <location evidence="1">Nucleus</location>
    </subcellularLocation>
</comment>
<evidence type="ECO:0000256" key="7">
    <source>
        <dbReference type="ARBA" id="ARBA00025043"/>
    </source>
</evidence>
<dbReference type="NCBIfam" id="NF011465">
    <property type="entry name" value="PRK14886.1-1"/>
    <property type="match status" value="1"/>
</dbReference>
<dbReference type="InterPro" id="IPR036504">
    <property type="entry name" value="CGI121/TPRKB_sf"/>
</dbReference>
<gene>
    <name evidence="9" type="ORF">MPDQ_002877</name>
</gene>
<comment type="function">
    <text evidence="7">Component of the EKC/KEOPS complex that is required for the formation of a threonylcarbamoyl group on adenosine at position 37 (t(6)A37) in tRNAs that read codons beginning with adenine. The complex is probably involved in the transfer of the threonylcarbamoyl moiety of threonylcarbamoyl-AMP (TC-AMP) to the N6 group of A37. CGI121 acts as an allosteric effector that regulates the t(6)A activity of the complex. The EKC/KEOPS complex also promotes both telomere uncapping and telomere elongation. The complex is required for efficient recruitment of transcriptional coactivators. CGI121 is not required for tRNA modification.</text>
</comment>
<dbReference type="GO" id="GO:0002949">
    <property type="term" value="P:tRNA threonylcarbamoyladenosine modification"/>
    <property type="evidence" value="ECO:0007669"/>
    <property type="project" value="TreeGrafter"/>
</dbReference>
<evidence type="ECO:0000256" key="8">
    <source>
        <dbReference type="RuleBase" id="RU004398"/>
    </source>
</evidence>
<dbReference type="Gene3D" id="3.30.2380.10">
    <property type="entry name" value="CGI121/TPRKB"/>
    <property type="match status" value="1"/>
</dbReference>
<sequence>MSSCLETIHLPHLPPTLPIHIALYRDLQNASFLRQQLIAGNTDFEYALIDASMVLSRTHILAAVFRAVNDYLNGHLRSRNVHSEIVLSLSPAKNIADAFRKFGITDSTKDLLVVKVPVSPEITHESVAAHLGEHVKGIPVRFNDATLSSTCDVAKIKKAYKLGALATPPAKYQVDGVHDGEKRLLEVSLLGAIALRGS</sequence>
<dbReference type="AlphaFoldDB" id="A0A507QM51"/>
<keyword evidence="6 8" id="KW-0539">Nucleus</keyword>
<evidence type="ECO:0000256" key="4">
    <source>
        <dbReference type="ARBA" id="ARBA00016009"/>
    </source>
</evidence>
<dbReference type="Proteomes" id="UP000319663">
    <property type="component" value="Unassembled WGS sequence"/>
</dbReference>
<accession>A0A507QM51</accession>
<dbReference type="GO" id="GO:0005829">
    <property type="term" value="C:cytosol"/>
    <property type="evidence" value="ECO:0007669"/>
    <property type="project" value="TreeGrafter"/>
</dbReference>
<evidence type="ECO:0000256" key="1">
    <source>
        <dbReference type="ARBA" id="ARBA00004123"/>
    </source>
</evidence>
<dbReference type="InterPro" id="IPR013926">
    <property type="entry name" value="CGI121/TPRKB"/>
</dbReference>
<keyword evidence="5" id="KW-0819">tRNA processing</keyword>
<dbReference type="OrthoDB" id="329139at2759"/>
<name>A0A507QM51_MONPU</name>
<dbReference type="GO" id="GO:0000408">
    <property type="term" value="C:EKC/KEOPS complex"/>
    <property type="evidence" value="ECO:0007669"/>
    <property type="project" value="TreeGrafter"/>
</dbReference>
<keyword evidence="10" id="KW-1185">Reference proteome</keyword>
<dbReference type="EMBL" id="VIFY01000194">
    <property type="protein sequence ID" value="TQB68721.1"/>
    <property type="molecule type" value="Genomic_DNA"/>
</dbReference>
<dbReference type="SUPFAM" id="SSF143870">
    <property type="entry name" value="PF0523-like"/>
    <property type="match status" value="1"/>
</dbReference>
<dbReference type="STRING" id="5098.A0A507QM51"/>
<comment type="similarity">
    <text evidence="2 8">Belongs to the CGI121/TPRKB family.</text>
</comment>
<proteinExistence type="inferred from homology"/>
<comment type="caution">
    <text evidence="9">The sequence shown here is derived from an EMBL/GenBank/DDBJ whole genome shotgun (WGS) entry which is preliminary data.</text>
</comment>
<evidence type="ECO:0000313" key="10">
    <source>
        <dbReference type="Proteomes" id="UP000319663"/>
    </source>
</evidence>
<evidence type="ECO:0000256" key="5">
    <source>
        <dbReference type="ARBA" id="ARBA00022694"/>
    </source>
</evidence>
<evidence type="ECO:0000256" key="2">
    <source>
        <dbReference type="ARBA" id="ARBA00005546"/>
    </source>
</evidence>
<protein>
    <recommendedName>
        <fullName evidence="4">EKC/KEOPS complex subunit CGI121</fullName>
    </recommendedName>
    <alternativeName>
        <fullName evidence="3">EKC/KEOPS complex subunit cgi121</fullName>
    </alternativeName>
</protein>
<dbReference type="PANTHER" id="PTHR15840">
    <property type="entry name" value="CGI-121 FAMILY MEMBER"/>
    <property type="match status" value="1"/>
</dbReference>
<evidence type="ECO:0000256" key="6">
    <source>
        <dbReference type="ARBA" id="ARBA00023242"/>
    </source>
</evidence>
<dbReference type="GO" id="GO:0005634">
    <property type="term" value="C:nucleus"/>
    <property type="evidence" value="ECO:0007669"/>
    <property type="project" value="UniProtKB-SubCell"/>
</dbReference>
<dbReference type="PANTHER" id="PTHR15840:SF10">
    <property type="entry name" value="EKC_KEOPS COMPLEX SUBUNIT TPRKB"/>
    <property type="match status" value="1"/>
</dbReference>